<comment type="subcellular location">
    <subcellularLocation>
        <location evidence="1">Nucleus</location>
    </subcellularLocation>
</comment>
<dbReference type="InterPro" id="IPR036390">
    <property type="entry name" value="WH_DNA-bd_sf"/>
</dbReference>
<dbReference type="AlphaFoldDB" id="A0A1J3K252"/>
<dbReference type="PANTHER" id="PTHR10015">
    <property type="entry name" value="HEAT SHOCK TRANSCRIPTION FACTOR"/>
    <property type="match status" value="1"/>
</dbReference>
<evidence type="ECO:0000256" key="5">
    <source>
        <dbReference type="RuleBase" id="RU004020"/>
    </source>
</evidence>
<dbReference type="GO" id="GO:0034605">
    <property type="term" value="P:cellular response to heat"/>
    <property type="evidence" value="ECO:0007669"/>
    <property type="project" value="TreeGrafter"/>
</dbReference>
<feature type="domain" description="HSF-type DNA-binding" evidence="6">
    <location>
        <begin position="71"/>
        <end position="159"/>
    </location>
</feature>
<protein>
    <submittedName>
        <fullName evidence="7">Heat stress transcription factor A-4b</fullName>
    </submittedName>
</protein>
<evidence type="ECO:0000256" key="2">
    <source>
        <dbReference type="ARBA" id="ARBA00023016"/>
    </source>
</evidence>
<dbReference type="PANTHER" id="PTHR10015:SF427">
    <property type="entry name" value="HEAT SHOCK FACTOR PROTEIN"/>
    <property type="match status" value="1"/>
</dbReference>
<dbReference type="GO" id="GO:0006357">
    <property type="term" value="P:regulation of transcription by RNA polymerase II"/>
    <property type="evidence" value="ECO:0007669"/>
    <property type="project" value="TreeGrafter"/>
</dbReference>
<dbReference type="GO" id="GO:0000978">
    <property type="term" value="F:RNA polymerase II cis-regulatory region sequence-specific DNA binding"/>
    <property type="evidence" value="ECO:0007669"/>
    <property type="project" value="TreeGrafter"/>
</dbReference>
<reference evidence="7" key="1">
    <citation type="submission" date="2016-07" db="EMBL/GenBank/DDBJ databases">
        <title>De novo transcriptome assembly of four accessions of the metal hyperaccumulator plant Noccaea caerulescens.</title>
        <authorList>
            <person name="Blande D."/>
            <person name="Halimaa P."/>
            <person name="Tervahauta A.I."/>
            <person name="Aarts M.G."/>
            <person name="Karenlampi S.O."/>
        </authorList>
    </citation>
    <scope>NUCLEOTIDE SEQUENCE</scope>
</reference>
<gene>
    <name evidence="7" type="ORF">MP_TR21196_c0_g1_i1_g.59957</name>
</gene>
<evidence type="ECO:0000256" key="3">
    <source>
        <dbReference type="ARBA" id="ARBA00023125"/>
    </source>
</evidence>
<dbReference type="Gene3D" id="1.10.10.10">
    <property type="entry name" value="Winged helix-like DNA-binding domain superfamily/Winged helix DNA-binding domain"/>
    <property type="match status" value="2"/>
</dbReference>
<organism evidence="7">
    <name type="scientific">Noccaea caerulescens</name>
    <name type="common">Alpine penny-cress</name>
    <name type="synonym">Thlaspi caerulescens</name>
    <dbReference type="NCBI Taxonomy" id="107243"/>
    <lineage>
        <taxon>Eukaryota</taxon>
        <taxon>Viridiplantae</taxon>
        <taxon>Streptophyta</taxon>
        <taxon>Embryophyta</taxon>
        <taxon>Tracheophyta</taxon>
        <taxon>Spermatophyta</taxon>
        <taxon>Magnoliopsida</taxon>
        <taxon>eudicotyledons</taxon>
        <taxon>Gunneridae</taxon>
        <taxon>Pentapetalae</taxon>
        <taxon>rosids</taxon>
        <taxon>malvids</taxon>
        <taxon>Brassicales</taxon>
        <taxon>Brassicaceae</taxon>
        <taxon>Coluteocarpeae</taxon>
        <taxon>Noccaea</taxon>
    </lineage>
</organism>
<name>A0A1J3K252_NOCCA</name>
<evidence type="ECO:0000256" key="4">
    <source>
        <dbReference type="ARBA" id="ARBA00023242"/>
    </source>
</evidence>
<evidence type="ECO:0000259" key="6">
    <source>
        <dbReference type="SMART" id="SM00415"/>
    </source>
</evidence>
<dbReference type="PRINTS" id="PR00056">
    <property type="entry name" value="HSFDOMAIN"/>
</dbReference>
<evidence type="ECO:0000256" key="1">
    <source>
        <dbReference type="ARBA" id="ARBA00004123"/>
    </source>
</evidence>
<proteinExistence type="inferred from homology"/>
<dbReference type="EMBL" id="GEVM01007184">
    <property type="protein sequence ID" value="JAU98754.1"/>
    <property type="molecule type" value="Transcribed_RNA"/>
</dbReference>
<sequence length="354" mass="41099">MDLGDGHREMDRRRYKLSVIKAQRHEENEGTFEVVKSWLKKHEPYHEGLLEDVKSWVRSTEEGVRMVPKQRGPSFLKKLYDMVDDPSTDSIVSWSQSGKSFIIWNESQFVRDVLPRCFEKIQDMAYFTHNLELIGFSKVGSEYSSDYFVRGQPDPIQSRPSVPYKMSPESKKGLEDSLGVLLTVSALEARRREQPEDLVDIMRNFVKRHEHIEGVRELFAPKRHADDCSNDEDASWRGLTVLQKLYLLVDDPSTDSVVSWSQSGKSFIIWNESEFCRNVLPRCITHNKDMSYFTDVLRYNGFTKVDSKRCEYSSSRFVRGQPLPSPSSEFTPAQSFRLRKAPKVDKSSVERMMN</sequence>
<evidence type="ECO:0000313" key="7">
    <source>
        <dbReference type="EMBL" id="JAU98754.1"/>
    </source>
</evidence>
<dbReference type="InterPro" id="IPR036388">
    <property type="entry name" value="WH-like_DNA-bd_sf"/>
</dbReference>
<keyword evidence="3" id="KW-0238">DNA-binding</keyword>
<keyword evidence="4" id="KW-0539">Nucleus</keyword>
<dbReference type="SUPFAM" id="SSF46785">
    <property type="entry name" value="Winged helix' DNA-binding domain"/>
    <property type="match status" value="2"/>
</dbReference>
<dbReference type="SMART" id="SM00415">
    <property type="entry name" value="HSF"/>
    <property type="match status" value="2"/>
</dbReference>
<dbReference type="GO" id="GO:0005634">
    <property type="term" value="C:nucleus"/>
    <property type="evidence" value="ECO:0007669"/>
    <property type="project" value="UniProtKB-SubCell"/>
</dbReference>
<feature type="domain" description="HSF-type DNA-binding" evidence="6">
    <location>
        <begin position="238"/>
        <end position="329"/>
    </location>
</feature>
<comment type="similarity">
    <text evidence="5">Belongs to the HSF family.</text>
</comment>
<keyword evidence="2" id="KW-0346">Stress response</keyword>
<dbReference type="InterPro" id="IPR000232">
    <property type="entry name" value="HSF_DNA-bd"/>
</dbReference>
<accession>A0A1J3K252</accession>
<dbReference type="GO" id="GO:0003700">
    <property type="term" value="F:DNA-binding transcription factor activity"/>
    <property type="evidence" value="ECO:0007669"/>
    <property type="project" value="InterPro"/>
</dbReference>
<dbReference type="Pfam" id="PF00447">
    <property type="entry name" value="HSF_DNA-bind"/>
    <property type="match status" value="2"/>
</dbReference>